<keyword evidence="2" id="KW-1185">Reference proteome</keyword>
<dbReference type="Proteomes" id="UP000286415">
    <property type="component" value="Unassembled WGS sequence"/>
</dbReference>
<protein>
    <submittedName>
        <fullName evidence="1">Uncharacterized protein</fullName>
    </submittedName>
</protein>
<accession>A0A3R7FMG9</accession>
<evidence type="ECO:0000313" key="2">
    <source>
        <dbReference type="Proteomes" id="UP000286415"/>
    </source>
</evidence>
<comment type="caution">
    <text evidence="1">The sequence shown here is derived from an EMBL/GenBank/DDBJ whole genome shotgun (WGS) entry which is preliminary data.</text>
</comment>
<evidence type="ECO:0000313" key="1">
    <source>
        <dbReference type="EMBL" id="KAG5447630.1"/>
    </source>
</evidence>
<gene>
    <name evidence="1" type="ORF">CSKR_107835</name>
</gene>
<organism evidence="1 2">
    <name type="scientific">Clonorchis sinensis</name>
    <name type="common">Chinese liver fluke</name>
    <dbReference type="NCBI Taxonomy" id="79923"/>
    <lineage>
        <taxon>Eukaryota</taxon>
        <taxon>Metazoa</taxon>
        <taxon>Spiralia</taxon>
        <taxon>Lophotrochozoa</taxon>
        <taxon>Platyhelminthes</taxon>
        <taxon>Trematoda</taxon>
        <taxon>Digenea</taxon>
        <taxon>Opisthorchiida</taxon>
        <taxon>Opisthorchiata</taxon>
        <taxon>Opisthorchiidae</taxon>
        <taxon>Clonorchis</taxon>
    </lineage>
</organism>
<reference evidence="1 2" key="2">
    <citation type="journal article" date="2021" name="Genomics">
        <title>High-quality reference genome for Clonorchis sinensis.</title>
        <authorList>
            <person name="Young N.D."/>
            <person name="Stroehlein A.J."/>
            <person name="Kinkar L."/>
            <person name="Wang T."/>
            <person name="Sohn W.M."/>
            <person name="Chang B.C.H."/>
            <person name="Kaur P."/>
            <person name="Weisz D."/>
            <person name="Dudchenko O."/>
            <person name="Aiden E.L."/>
            <person name="Korhonen P.K."/>
            <person name="Gasser R.B."/>
        </authorList>
    </citation>
    <scope>NUCLEOTIDE SEQUENCE [LARGE SCALE GENOMIC DNA]</scope>
    <source>
        <strain evidence="1">Cs-k2</strain>
    </source>
</reference>
<dbReference type="EMBL" id="NIRI02000042">
    <property type="protein sequence ID" value="KAG5447630.1"/>
    <property type="molecule type" value="Genomic_DNA"/>
</dbReference>
<dbReference type="InParanoid" id="A0A3R7FMG9"/>
<name>A0A3R7FMG9_CLOSI</name>
<dbReference type="AlphaFoldDB" id="A0A3R7FMG9"/>
<proteinExistence type="predicted"/>
<sequence length="112" mass="12493">MAQWLEREFADRKLCGSKSTSASRLPLSMLGQPNSISALVLPSGGHAAEHRKGVTDERFRAFSRPLSLHSTDILINPQQTKLNPPESPVYDVLQLNVQHNDCLVPSFRRIDT</sequence>
<reference evidence="1 2" key="1">
    <citation type="journal article" date="2018" name="Biotechnol. Adv.">
        <title>Improved genomic resources and new bioinformatic workflow for the carcinogenic parasite Clonorchis sinensis: Biotechnological implications.</title>
        <authorList>
            <person name="Wang D."/>
            <person name="Korhonen P.K."/>
            <person name="Gasser R.B."/>
            <person name="Young N.D."/>
        </authorList>
    </citation>
    <scope>NUCLEOTIDE SEQUENCE [LARGE SCALE GENOMIC DNA]</scope>
    <source>
        <strain evidence="1">Cs-k2</strain>
    </source>
</reference>